<name>A0A166E2E0_9AGAM</name>
<dbReference type="GO" id="GO:0003677">
    <property type="term" value="F:DNA binding"/>
    <property type="evidence" value="ECO:0007669"/>
    <property type="project" value="InterPro"/>
</dbReference>
<feature type="region of interest" description="Disordered" evidence="1">
    <location>
        <begin position="402"/>
        <end position="480"/>
    </location>
</feature>
<keyword evidence="4" id="KW-1185">Reference proteome</keyword>
<evidence type="ECO:0000259" key="2">
    <source>
        <dbReference type="PROSITE" id="PS51011"/>
    </source>
</evidence>
<evidence type="ECO:0000256" key="1">
    <source>
        <dbReference type="SAM" id="MobiDB-lite"/>
    </source>
</evidence>
<feature type="region of interest" description="Disordered" evidence="1">
    <location>
        <begin position="238"/>
        <end position="268"/>
    </location>
</feature>
<dbReference type="EMBL" id="KV417606">
    <property type="protein sequence ID" value="KZP15320.1"/>
    <property type="molecule type" value="Genomic_DNA"/>
</dbReference>
<reference evidence="3 4" key="1">
    <citation type="journal article" date="2016" name="Mol. Biol. Evol.">
        <title>Comparative Genomics of Early-Diverging Mushroom-Forming Fungi Provides Insights into the Origins of Lignocellulose Decay Capabilities.</title>
        <authorList>
            <person name="Nagy L.G."/>
            <person name="Riley R."/>
            <person name="Tritt A."/>
            <person name="Adam C."/>
            <person name="Daum C."/>
            <person name="Floudas D."/>
            <person name="Sun H."/>
            <person name="Yadav J.S."/>
            <person name="Pangilinan J."/>
            <person name="Larsson K.H."/>
            <person name="Matsuura K."/>
            <person name="Barry K."/>
            <person name="Labutti K."/>
            <person name="Kuo R."/>
            <person name="Ohm R.A."/>
            <person name="Bhattacharya S.S."/>
            <person name="Shirouzu T."/>
            <person name="Yoshinaga Y."/>
            <person name="Martin F.M."/>
            <person name="Grigoriev I.V."/>
            <person name="Hibbett D.S."/>
        </authorList>
    </citation>
    <scope>NUCLEOTIDE SEQUENCE [LARGE SCALE GENOMIC DNA]</scope>
    <source>
        <strain evidence="3 4">CBS 109695</strain>
    </source>
</reference>
<feature type="domain" description="ARID" evidence="2">
    <location>
        <begin position="268"/>
        <end position="399"/>
    </location>
</feature>
<feature type="region of interest" description="Disordered" evidence="1">
    <location>
        <begin position="513"/>
        <end position="597"/>
    </location>
</feature>
<feature type="compositionally biased region" description="Polar residues" evidence="1">
    <location>
        <begin position="48"/>
        <end position="59"/>
    </location>
</feature>
<gene>
    <name evidence="3" type="ORF">FIBSPDRAFT_86421</name>
</gene>
<feature type="compositionally biased region" description="Polar residues" evidence="1">
    <location>
        <begin position="26"/>
        <end position="39"/>
    </location>
</feature>
<dbReference type="CDD" id="cd16100">
    <property type="entry name" value="ARID"/>
    <property type="match status" value="1"/>
</dbReference>
<evidence type="ECO:0000313" key="4">
    <source>
        <dbReference type="Proteomes" id="UP000076532"/>
    </source>
</evidence>
<feature type="compositionally biased region" description="Pro residues" evidence="1">
    <location>
        <begin position="191"/>
        <end position="201"/>
    </location>
</feature>
<dbReference type="SUPFAM" id="SSF46774">
    <property type="entry name" value="ARID-like"/>
    <property type="match status" value="1"/>
</dbReference>
<dbReference type="AlphaFoldDB" id="A0A166E2E0"/>
<dbReference type="STRING" id="436010.A0A166E2E0"/>
<feature type="compositionally biased region" description="Polar residues" evidence="1">
    <location>
        <begin position="441"/>
        <end position="454"/>
    </location>
</feature>
<accession>A0A166E2E0</accession>
<feature type="compositionally biased region" description="Basic and acidic residues" evidence="1">
    <location>
        <begin position="524"/>
        <end position="533"/>
    </location>
</feature>
<sequence length="644" mass="68577">MAVSTEHTLETVHKSRKIGVGVTAAPSVSSAGGSTSPTKPQREKSHIRSQSFSVPTSPAKSHPVAVPLNAVASTSQLQPPPAGPPSTRLVHAAQWNTKGVNPLSSSPSSIALTSKPVASSLLKLPAMLSPAHPGVKPARNLEDGTIASLRKAALGDHLFVRPLEDTGLARLDPTTIPSLDKQYPPADRPAFPSPQPTPWPGLHPAGLLDVSFRDETASTLGARTGLEGIKTTAALELEAPQESPGAASSKDAPLNGSPSTSLPPKTLKQRQRNFLHTLSSVMIAKNTPLPPAFVGVSNPQYDPNTSPWKGLEIVTTGVGVFQLAGMDVDLFKLWGLVFQAGGHAKLTQLNAWSSLLPRFGLPETAVMSQPDGVKVAQAIAPMLQRYYQAILGGSEESYRKNVEDQQRKVLEPNGAQPVGTSFDIPYDGASDQQGDGGVPQEDSTMQAELASPSTGPKDAESTTVAPQTPAREGPFEELPSKERHVQGWMSPLSSVASSSSPPAPNPELVMKRELGLDVMPQDPSRSRVYDREGSMSSLSSLDTSRTHDSDEEHTVQSEVRRTKRKSNQTPVFSSKRFKQETGRGSSTVTSKSTSREMSSSVSRGISCVWPRISNRNMHREVSGIGFLVQGIASLLVWLAANPVR</sequence>
<feature type="compositionally biased region" description="Basic and acidic residues" evidence="1">
    <location>
        <begin position="544"/>
        <end position="560"/>
    </location>
</feature>
<protein>
    <recommendedName>
        <fullName evidence="2">ARID domain-containing protein</fullName>
    </recommendedName>
</protein>
<feature type="compositionally biased region" description="Low complexity" evidence="1">
    <location>
        <begin position="534"/>
        <end position="543"/>
    </location>
</feature>
<feature type="region of interest" description="Disordered" evidence="1">
    <location>
        <begin position="1"/>
        <end position="64"/>
    </location>
</feature>
<proteinExistence type="predicted"/>
<evidence type="ECO:0000313" key="3">
    <source>
        <dbReference type="EMBL" id="KZP15320.1"/>
    </source>
</evidence>
<dbReference type="PROSITE" id="PS51011">
    <property type="entry name" value="ARID"/>
    <property type="match status" value="1"/>
</dbReference>
<dbReference type="InterPro" id="IPR036431">
    <property type="entry name" value="ARID_dom_sf"/>
</dbReference>
<dbReference type="OrthoDB" id="1938591at2759"/>
<dbReference type="Proteomes" id="UP000076532">
    <property type="component" value="Unassembled WGS sequence"/>
</dbReference>
<feature type="region of interest" description="Disordered" evidence="1">
    <location>
        <begin position="171"/>
        <end position="201"/>
    </location>
</feature>
<organism evidence="3 4">
    <name type="scientific">Athelia psychrophila</name>
    <dbReference type="NCBI Taxonomy" id="1759441"/>
    <lineage>
        <taxon>Eukaryota</taxon>
        <taxon>Fungi</taxon>
        <taxon>Dikarya</taxon>
        <taxon>Basidiomycota</taxon>
        <taxon>Agaricomycotina</taxon>
        <taxon>Agaricomycetes</taxon>
        <taxon>Agaricomycetidae</taxon>
        <taxon>Atheliales</taxon>
        <taxon>Atheliaceae</taxon>
        <taxon>Athelia</taxon>
    </lineage>
</organism>
<dbReference type="Gene3D" id="1.10.150.60">
    <property type="entry name" value="ARID DNA-binding domain"/>
    <property type="match status" value="1"/>
</dbReference>
<dbReference type="Pfam" id="PF01388">
    <property type="entry name" value="ARID"/>
    <property type="match status" value="1"/>
</dbReference>
<dbReference type="InterPro" id="IPR001606">
    <property type="entry name" value="ARID_dom"/>
</dbReference>